<dbReference type="RefSeq" id="WP_071649425.1">
    <property type="nucleotide sequence ID" value="NZ_CP017962.1"/>
</dbReference>
<dbReference type="Proteomes" id="UP000182945">
    <property type="component" value="Chromosome"/>
</dbReference>
<reference evidence="3 4" key="1">
    <citation type="submission" date="2016-11" db="EMBL/GenBank/DDBJ databases">
        <title>Complete genome sequencing of Virgibacillus halodenitrificans PDB-F2.</title>
        <authorList>
            <person name="Sun Z."/>
            <person name="Zhou Y."/>
            <person name="Li H."/>
        </authorList>
    </citation>
    <scope>NUCLEOTIDE SEQUENCE [LARGE SCALE GENOMIC DNA]</scope>
    <source>
        <strain evidence="3 4">PDB-F2</strain>
    </source>
</reference>
<accession>A0AAC9J0Z2</accession>
<protein>
    <recommendedName>
        <fullName evidence="5">Lipoprotein</fullName>
    </recommendedName>
</protein>
<evidence type="ECO:0000313" key="3">
    <source>
        <dbReference type="EMBL" id="APC49351.1"/>
    </source>
</evidence>
<keyword evidence="2" id="KW-0732">Signal</keyword>
<dbReference type="GeneID" id="71515645"/>
<feature type="region of interest" description="Disordered" evidence="1">
    <location>
        <begin position="21"/>
        <end position="94"/>
    </location>
</feature>
<feature type="chain" id="PRO_5041928489" description="Lipoprotein" evidence="2">
    <location>
        <begin position="18"/>
        <end position="157"/>
    </location>
</feature>
<organism evidence="3 4">
    <name type="scientific">Virgibacillus halodenitrificans</name>
    <name type="common">Bacillus halodenitrificans</name>
    <dbReference type="NCBI Taxonomy" id="1482"/>
    <lineage>
        <taxon>Bacteria</taxon>
        <taxon>Bacillati</taxon>
        <taxon>Bacillota</taxon>
        <taxon>Bacilli</taxon>
        <taxon>Bacillales</taxon>
        <taxon>Bacillaceae</taxon>
        <taxon>Virgibacillus</taxon>
    </lineage>
</organism>
<evidence type="ECO:0000256" key="2">
    <source>
        <dbReference type="SAM" id="SignalP"/>
    </source>
</evidence>
<gene>
    <name evidence="3" type="ORF">BME96_14635</name>
</gene>
<dbReference type="EMBL" id="CP017962">
    <property type="protein sequence ID" value="APC49351.1"/>
    <property type="molecule type" value="Genomic_DNA"/>
</dbReference>
<feature type="compositionally biased region" description="Polar residues" evidence="1">
    <location>
        <begin position="31"/>
        <end position="44"/>
    </location>
</feature>
<dbReference type="AlphaFoldDB" id="A0AAC9J0Z2"/>
<sequence>MKKLLFIFIMGITVVLAACGSDESGTEESGDQSSNGDTEQSQNEEQNKTEEDSVPAELSKALDDVITVTKELKSTAEESPDDMEKVNKQGNMLEENWDKIEKQVEEKDPGAYENIEKSLYPLKDEAKKDKPDVEKIKNLSEETINKVEEYKNKIQSK</sequence>
<name>A0AAC9J0Z2_VIRHA</name>
<feature type="signal peptide" evidence="2">
    <location>
        <begin position="1"/>
        <end position="17"/>
    </location>
</feature>
<evidence type="ECO:0000313" key="4">
    <source>
        <dbReference type="Proteomes" id="UP000182945"/>
    </source>
</evidence>
<feature type="compositionally biased region" description="Basic and acidic residues" evidence="1">
    <location>
        <begin position="70"/>
        <end position="87"/>
    </location>
</feature>
<dbReference type="KEGG" id="vhl:BME96_14635"/>
<dbReference type="PROSITE" id="PS51257">
    <property type="entry name" value="PROKAR_LIPOPROTEIN"/>
    <property type="match status" value="1"/>
</dbReference>
<evidence type="ECO:0000256" key="1">
    <source>
        <dbReference type="SAM" id="MobiDB-lite"/>
    </source>
</evidence>
<proteinExistence type="predicted"/>
<evidence type="ECO:0008006" key="5">
    <source>
        <dbReference type="Google" id="ProtNLM"/>
    </source>
</evidence>